<name>A0AAE1S7X3_9SOLA</name>
<keyword evidence="2" id="KW-1185">Reference proteome</keyword>
<evidence type="ECO:0000313" key="2">
    <source>
        <dbReference type="Proteomes" id="UP001291623"/>
    </source>
</evidence>
<proteinExistence type="predicted"/>
<dbReference type="Proteomes" id="UP001291623">
    <property type="component" value="Unassembled WGS sequence"/>
</dbReference>
<gene>
    <name evidence="1" type="ORF">RND71_016027</name>
</gene>
<organism evidence="1 2">
    <name type="scientific">Anisodus tanguticus</name>
    <dbReference type="NCBI Taxonomy" id="243964"/>
    <lineage>
        <taxon>Eukaryota</taxon>
        <taxon>Viridiplantae</taxon>
        <taxon>Streptophyta</taxon>
        <taxon>Embryophyta</taxon>
        <taxon>Tracheophyta</taxon>
        <taxon>Spermatophyta</taxon>
        <taxon>Magnoliopsida</taxon>
        <taxon>eudicotyledons</taxon>
        <taxon>Gunneridae</taxon>
        <taxon>Pentapetalae</taxon>
        <taxon>asterids</taxon>
        <taxon>lamiids</taxon>
        <taxon>Solanales</taxon>
        <taxon>Solanaceae</taxon>
        <taxon>Solanoideae</taxon>
        <taxon>Hyoscyameae</taxon>
        <taxon>Anisodus</taxon>
    </lineage>
</organism>
<protein>
    <submittedName>
        <fullName evidence="1">Uncharacterized protein</fullName>
    </submittedName>
</protein>
<reference evidence="1" key="1">
    <citation type="submission" date="2023-12" db="EMBL/GenBank/DDBJ databases">
        <title>Genome assembly of Anisodus tanguticus.</title>
        <authorList>
            <person name="Wang Y.-J."/>
        </authorList>
    </citation>
    <scope>NUCLEOTIDE SEQUENCE</scope>
    <source>
        <strain evidence="1">KB-2021</strain>
        <tissue evidence="1">Leaf</tissue>
    </source>
</reference>
<sequence>MCLSVFRAFKWSGNTHYKDYATSYICFEPDFLGASLVIMFSQVAHDAQKGNKETIYVKMLASVLTPMKLPDVCAVGSSGYPVELVKPLGHGFSRVEFASPDLFLRCNVEGKQHDTSCLLLLDKQNAESNDNHPCAKYHVEIDNTQKLYLILLLYQLLHQLFSSLLPRLDEIGSNVENANVATAQGRSQLAKLQRPKDQIHLRYFITFDHSSY</sequence>
<dbReference type="AlphaFoldDB" id="A0AAE1S7X3"/>
<comment type="caution">
    <text evidence="1">The sequence shown here is derived from an EMBL/GenBank/DDBJ whole genome shotgun (WGS) entry which is preliminary data.</text>
</comment>
<accession>A0AAE1S7X3</accession>
<evidence type="ECO:0000313" key="1">
    <source>
        <dbReference type="EMBL" id="KAK4364669.1"/>
    </source>
</evidence>
<dbReference type="EMBL" id="JAVYJV010000008">
    <property type="protein sequence ID" value="KAK4364669.1"/>
    <property type="molecule type" value="Genomic_DNA"/>
</dbReference>